<name>A0AAE0BQT6_9CHLO</name>
<evidence type="ECO:0000313" key="1">
    <source>
        <dbReference type="EMBL" id="KAK3240419.1"/>
    </source>
</evidence>
<proteinExistence type="predicted"/>
<reference evidence="1 2" key="1">
    <citation type="journal article" date="2015" name="Genome Biol. Evol.">
        <title>Comparative Genomics of a Bacterivorous Green Alga Reveals Evolutionary Causalities and Consequences of Phago-Mixotrophic Mode of Nutrition.</title>
        <authorList>
            <person name="Burns J.A."/>
            <person name="Paasch A."/>
            <person name="Narechania A."/>
            <person name="Kim E."/>
        </authorList>
    </citation>
    <scope>NUCLEOTIDE SEQUENCE [LARGE SCALE GENOMIC DNA]</scope>
    <source>
        <strain evidence="1 2">PLY_AMNH</strain>
    </source>
</reference>
<keyword evidence="2" id="KW-1185">Reference proteome</keyword>
<protein>
    <submittedName>
        <fullName evidence="1">Uncharacterized protein</fullName>
    </submittedName>
</protein>
<comment type="caution">
    <text evidence="1">The sequence shown here is derived from an EMBL/GenBank/DDBJ whole genome shotgun (WGS) entry which is preliminary data.</text>
</comment>
<organism evidence="1 2">
    <name type="scientific">Cymbomonas tetramitiformis</name>
    <dbReference type="NCBI Taxonomy" id="36881"/>
    <lineage>
        <taxon>Eukaryota</taxon>
        <taxon>Viridiplantae</taxon>
        <taxon>Chlorophyta</taxon>
        <taxon>Pyramimonadophyceae</taxon>
        <taxon>Pyramimonadales</taxon>
        <taxon>Pyramimonadaceae</taxon>
        <taxon>Cymbomonas</taxon>
    </lineage>
</organism>
<evidence type="ECO:0000313" key="2">
    <source>
        <dbReference type="Proteomes" id="UP001190700"/>
    </source>
</evidence>
<sequence length="239" mass="27155">MNSSCAPRESTKAKNLKKFVAFLKRCQDNKNPGGLDDAIKRTSYDFSLNKFSQQFNQETPLVVQRPESPDSVNSLAPPLDNFPSELSSDNLRLHRLTPAEIPTIDDNWGGKDMSPVFMNKYQPPPVNYAKRRLQARAAAAESVRVFSSFRSPVRRDDEEMRTLKPKVEIPGPGTYFPRIGRSVGTNDLSLRSVPRDQCFGNSSYRQLDLKESEAYLRQRERPKKKRTEKLGIDGVPCNF</sequence>
<dbReference type="EMBL" id="LGRX02033653">
    <property type="protein sequence ID" value="KAK3240419.1"/>
    <property type="molecule type" value="Genomic_DNA"/>
</dbReference>
<dbReference type="AlphaFoldDB" id="A0AAE0BQT6"/>
<gene>
    <name evidence="1" type="ORF">CYMTET_49738</name>
</gene>
<accession>A0AAE0BQT6</accession>
<dbReference type="Proteomes" id="UP001190700">
    <property type="component" value="Unassembled WGS sequence"/>
</dbReference>